<dbReference type="CDD" id="cd24079">
    <property type="entry name" value="ASKHA_NBD_PG1100-like"/>
    <property type="match status" value="1"/>
</dbReference>
<reference evidence="1" key="2">
    <citation type="journal article" date="2021" name="PeerJ">
        <title>Extensive microbial diversity within the chicken gut microbiome revealed by metagenomics and culture.</title>
        <authorList>
            <person name="Gilroy R."/>
            <person name="Ravi A."/>
            <person name="Getino M."/>
            <person name="Pursley I."/>
            <person name="Horton D.L."/>
            <person name="Alikhan N.F."/>
            <person name="Baker D."/>
            <person name="Gharbi K."/>
            <person name="Hall N."/>
            <person name="Watson M."/>
            <person name="Adriaenssens E.M."/>
            <person name="Foster-Nyarko E."/>
            <person name="Jarju S."/>
            <person name="Secka A."/>
            <person name="Antonio M."/>
            <person name="Oren A."/>
            <person name="Chaudhuri R.R."/>
            <person name="La Ragione R."/>
            <person name="Hildebrand F."/>
            <person name="Pallen M.J."/>
        </authorList>
    </citation>
    <scope>NUCLEOTIDE SEQUENCE</scope>
    <source>
        <strain evidence="1">G3-3990</strain>
    </source>
</reference>
<gene>
    <name evidence="1" type="ORF">IAA73_01900</name>
</gene>
<reference evidence="1" key="1">
    <citation type="submission" date="2020-10" db="EMBL/GenBank/DDBJ databases">
        <authorList>
            <person name="Gilroy R."/>
        </authorList>
    </citation>
    <scope>NUCLEOTIDE SEQUENCE</scope>
    <source>
        <strain evidence="1">G3-3990</strain>
    </source>
</reference>
<name>A0A9D9N3K2_9BACT</name>
<dbReference type="Gene3D" id="1.10.720.160">
    <property type="match status" value="1"/>
</dbReference>
<dbReference type="PANTHER" id="PTHR43190:SF3">
    <property type="entry name" value="N-ACETYL-D-GLUCOSAMINE KINASE"/>
    <property type="match status" value="1"/>
</dbReference>
<accession>A0A9D9N3K2</accession>
<protein>
    <submittedName>
        <fullName evidence="1">ATPase</fullName>
    </submittedName>
</protein>
<sequence length="285" mass="31610">MILLADSGSTKTHWRCVKGEGNFTDFFSEGMNPYYQDEQQICEALQKEVMPQLNEGDVPTEIYFYGAGCVPQKIPVMQSALEKVFSGCTIFVGSDLLAAARALCQHQPGIACIIGTGSNSCYYDGSQIERNVSPLGFILGDEGSGAVLGKMLVADLLKNQMPTHLADAFYQRFQVSGAELMEGVYRRSFPNRFLAQFALFYGENRGEAYVEERLRTSFDAFVTRNLLQYPQAQQLPVHFVGSVAYACADVLEQVLADHRLSMGVVMKDPMQGLMTYHISYKSSCC</sequence>
<dbReference type="Proteomes" id="UP000823641">
    <property type="component" value="Unassembled WGS sequence"/>
</dbReference>
<dbReference type="AlphaFoldDB" id="A0A9D9N3K2"/>
<dbReference type="Gene3D" id="3.30.420.40">
    <property type="match status" value="2"/>
</dbReference>
<dbReference type="InterPro" id="IPR052519">
    <property type="entry name" value="Euk-type_GlcNAc_Kinase"/>
</dbReference>
<comment type="caution">
    <text evidence="1">The sequence shown here is derived from an EMBL/GenBank/DDBJ whole genome shotgun (WGS) entry which is preliminary data.</text>
</comment>
<dbReference type="SUPFAM" id="SSF53067">
    <property type="entry name" value="Actin-like ATPase domain"/>
    <property type="match status" value="2"/>
</dbReference>
<evidence type="ECO:0000313" key="2">
    <source>
        <dbReference type="Proteomes" id="UP000823641"/>
    </source>
</evidence>
<dbReference type="EMBL" id="JADIMG010000019">
    <property type="protein sequence ID" value="MBO8459077.1"/>
    <property type="molecule type" value="Genomic_DNA"/>
</dbReference>
<proteinExistence type="predicted"/>
<organism evidence="1 2">
    <name type="scientific">Candidatus Gallipaludibacter merdavium</name>
    <dbReference type="NCBI Taxonomy" id="2840839"/>
    <lineage>
        <taxon>Bacteria</taxon>
        <taxon>Pseudomonadati</taxon>
        <taxon>Bacteroidota</taxon>
        <taxon>Bacteroidia</taxon>
        <taxon>Bacteroidales</taxon>
        <taxon>Candidatus Gallipaludibacter</taxon>
    </lineage>
</organism>
<dbReference type="InterPro" id="IPR043129">
    <property type="entry name" value="ATPase_NBD"/>
</dbReference>
<evidence type="ECO:0000313" key="1">
    <source>
        <dbReference type="EMBL" id="MBO8459077.1"/>
    </source>
</evidence>
<dbReference type="PANTHER" id="PTHR43190">
    <property type="entry name" value="N-ACETYL-D-GLUCOSAMINE KINASE"/>
    <property type="match status" value="1"/>
</dbReference>